<keyword evidence="1" id="KW-0472">Membrane</keyword>
<evidence type="ECO:0000256" key="1">
    <source>
        <dbReference type="SAM" id="Phobius"/>
    </source>
</evidence>
<evidence type="ECO:0000313" key="3">
    <source>
        <dbReference type="EMBL" id="OHX20179.1"/>
    </source>
</evidence>
<organism evidence="2 4">
    <name type="scientific">Chromobacterium sphagni</name>
    <dbReference type="NCBI Taxonomy" id="1903179"/>
    <lineage>
        <taxon>Bacteria</taxon>
        <taxon>Pseudomonadati</taxon>
        <taxon>Pseudomonadota</taxon>
        <taxon>Betaproteobacteria</taxon>
        <taxon>Neisseriales</taxon>
        <taxon>Chromobacteriaceae</taxon>
        <taxon>Chromobacterium</taxon>
    </lineage>
</organism>
<dbReference type="AlphaFoldDB" id="A0A1S1X3B8"/>
<proteinExistence type="predicted"/>
<keyword evidence="5" id="KW-1185">Reference proteome</keyword>
<evidence type="ECO:0000313" key="4">
    <source>
        <dbReference type="Proteomes" id="UP000180088"/>
    </source>
</evidence>
<dbReference type="STRING" id="1903179.BI347_10960"/>
<comment type="caution">
    <text evidence="2">The sequence shown here is derived from an EMBL/GenBank/DDBJ whole genome shotgun (WGS) entry which is preliminary data.</text>
</comment>
<dbReference type="Proteomes" id="UP000180280">
    <property type="component" value="Unassembled WGS sequence"/>
</dbReference>
<dbReference type="EMBL" id="MKCT01000017">
    <property type="protein sequence ID" value="OHX20179.1"/>
    <property type="molecule type" value="Genomic_DNA"/>
</dbReference>
<keyword evidence="1" id="KW-0812">Transmembrane</keyword>
<accession>A0A1S1X3B8</accession>
<evidence type="ECO:0000313" key="5">
    <source>
        <dbReference type="Proteomes" id="UP000180280"/>
    </source>
</evidence>
<feature type="transmembrane region" description="Helical" evidence="1">
    <location>
        <begin position="58"/>
        <end position="80"/>
    </location>
</feature>
<protein>
    <submittedName>
        <fullName evidence="2">Uncharacterized protein</fullName>
    </submittedName>
</protein>
<dbReference type="EMBL" id="MKCS01000001">
    <property type="protein sequence ID" value="OHX13972.1"/>
    <property type="molecule type" value="Genomic_DNA"/>
</dbReference>
<sequence length="86" mass="10158">MKLHYPHLSFHLDGDQLLRGPERWADITLQGWQMLLDRSARRQAWRRLREHRLGARRALASFACWLSGSLVLVGLAYLLYLVSTRW</sequence>
<evidence type="ECO:0000313" key="2">
    <source>
        <dbReference type="EMBL" id="OHX13972.1"/>
    </source>
</evidence>
<reference evidence="4 5" key="1">
    <citation type="submission" date="2016-09" db="EMBL/GenBank/DDBJ databases">
        <title>Chromobacterium muskegensis sp. nov., an insecticidal bacterium isolated from Sphagnum bogs.</title>
        <authorList>
            <person name="Sparks M.E."/>
            <person name="Blackburn M.B."/>
            <person name="Gundersen-Rindal D.E."/>
            <person name="Mitchell A."/>
            <person name="Farrar R."/>
            <person name="Kuhar D."/>
        </authorList>
    </citation>
    <scope>NUCLEOTIDE SEQUENCE [LARGE SCALE GENOMIC DNA]</scope>
    <source>
        <strain evidence="3 5">14B-1</strain>
        <strain evidence="2 4">37-2</strain>
    </source>
</reference>
<dbReference type="RefSeq" id="WP_071112604.1">
    <property type="nucleotide sequence ID" value="NZ_MKCS01000001.1"/>
</dbReference>
<gene>
    <name evidence="3" type="ORF">BI344_06645</name>
    <name evidence="2" type="ORF">BI347_10960</name>
</gene>
<dbReference type="Proteomes" id="UP000180088">
    <property type="component" value="Unassembled WGS sequence"/>
</dbReference>
<dbReference type="OrthoDB" id="8595964at2"/>
<name>A0A1S1X3B8_9NEIS</name>
<keyword evidence="1" id="KW-1133">Transmembrane helix</keyword>